<name>A0A061HHS3_BLUGR</name>
<feature type="compositionally biased region" description="Polar residues" evidence="1">
    <location>
        <begin position="53"/>
        <end position="64"/>
    </location>
</feature>
<evidence type="ECO:0000256" key="1">
    <source>
        <dbReference type="SAM" id="MobiDB-lite"/>
    </source>
</evidence>
<feature type="region of interest" description="Disordered" evidence="1">
    <location>
        <begin position="177"/>
        <end position="202"/>
    </location>
</feature>
<dbReference type="Proteomes" id="UP000053110">
    <property type="component" value="Unassembled WGS sequence"/>
</dbReference>
<organism evidence="3">
    <name type="scientific">Blumeria graminis f. sp. tritici 96224</name>
    <dbReference type="NCBI Taxonomy" id="1268274"/>
    <lineage>
        <taxon>Eukaryota</taxon>
        <taxon>Fungi</taxon>
        <taxon>Dikarya</taxon>
        <taxon>Ascomycota</taxon>
        <taxon>Pezizomycotina</taxon>
        <taxon>Leotiomycetes</taxon>
        <taxon>Erysiphales</taxon>
        <taxon>Erysiphaceae</taxon>
        <taxon>Blumeria</taxon>
    </lineage>
</organism>
<reference evidence="2" key="2">
    <citation type="submission" date="2013-01" db="EMBL/GenBank/DDBJ databases">
        <title>The wheat powdery mildew genome reveals unique evolution of an obligate biotroph.</title>
        <authorList>
            <person name="Oberhaensli S."/>
            <person name="Wicker T."/>
            <person name="Keller B."/>
        </authorList>
    </citation>
    <scope>NUCLEOTIDE SEQUENCE</scope>
    <source>
        <strain evidence="2">96224</strain>
    </source>
</reference>
<feature type="region of interest" description="Disordered" evidence="1">
    <location>
        <begin position="42"/>
        <end position="73"/>
    </location>
</feature>
<reference evidence="3" key="3">
    <citation type="submission" date="2018-07" db="EMBL/GenBank/DDBJ databases">
        <authorList>
            <person name="Quirk P.G."/>
            <person name="Krulwich T.A."/>
        </authorList>
    </citation>
    <scope>NUCLEOTIDE SEQUENCE</scope>
    <source>
        <strain evidence="3">96224</strain>
    </source>
</reference>
<evidence type="ECO:0000313" key="4">
    <source>
        <dbReference type="Proteomes" id="UP000053110"/>
    </source>
</evidence>
<sequence length="409" mass="44584">MLLLRKSKQERSQLADTSAIYSSKLTVTDTNGQDSTFSEITGFGNSDREPSIFPTSRPQTSLGTPTVPPRSNKRPAMRFRAASLEFNLLELNKGNISLTSSSLQVTDPHEVYLSSEEDASISDYDESSLFELDDSDVDPIPISCEHINQCSQEVIARAISFRVAGKPQIVEINNSSAETSPSLTVASSNTSSKRSSVSDLHTSSLLDSRKSIYHTRNYAHSTSPTHIATPHTQTSSFVFNLTHEGLLRSSETPEYIAHYEPSNQTPSLSPSLSIPERSVDKELQMILPYIDSSKPPSENGSSVASKSPGRSAVAAWKRVSRNIRNTSVVKLSLGYPTGTGASKLCHRTKTPPRIIASDTEKSLSNIGASNENNSDTIENISIPHTPILKSPKSERRGIALSFWVSKEAD</sequence>
<reference evidence="4" key="1">
    <citation type="journal article" date="2013" name="Nat. Genet.">
        <title>The wheat powdery mildew genome shows the unique evolution of an obligate biotroph.</title>
        <authorList>
            <person name="Wicker T."/>
            <person name="Oberhaensli S."/>
            <person name="Parlange F."/>
            <person name="Buchmann J.P."/>
            <person name="Shatalina M."/>
            <person name="Roffler S."/>
            <person name="Ben-David R."/>
            <person name="Dolezel J."/>
            <person name="Simkova H."/>
            <person name="Schulze-Lefert P."/>
            <person name="Spanu P.D."/>
            <person name="Bruggmann R."/>
            <person name="Amselem J."/>
            <person name="Quesneville H."/>
            <person name="Ver Loren van Themaat E."/>
            <person name="Paape T."/>
            <person name="Shimizu K.K."/>
            <person name="Keller B."/>
        </authorList>
    </citation>
    <scope>NUCLEOTIDE SEQUENCE [LARGE SCALE GENOMIC DNA]</scope>
    <source>
        <strain evidence="4">96224</strain>
    </source>
</reference>
<evidence type="ECO:0000313" key="2">
    <source>
        <dbReference type="EMBL" id="EPQ61909.1"/>
    </source>
</evidence>
<evidence type="ECO:0000313" key="3">
    <source>
        <dbReference type="EMBL" id="SUZ13503.1"/>
    </source>
</evidence>
<gene>
    <name evidence="2" type="ORF">BGT96224_A20252</name>
    <name evidence="3" type="ORF">BGT96224V2_LOCUS6669</name>
</gene>
<feature type="region of interest" description="Disordered" evidence="1">
    <location>
        <begin position="290"/>
        <end position="310"/>
    </location>
</feature>
<protein>
    <submittedName>
        <fullName evidence="3">BgtA-20252</fullName>
    </submittedName>
</protein>
<dbReference type="EMBL" id="KE375206">
    <property type="protein sequence ID" value="EPQ61909.1"/>
    <property type="molecule type" value="Genomic_DNA"/>
</dbReference>
<dbReference type="EMBL" id="UIGY01000235">
    <property type="protein sequence ID" value="SUZ13503.1"/>
    <property type="molecule type" value="Genomic_DNA"/>
</dbReference>
<feature type="compositionally biased region" description="Polar residues" evidence="1">
    <location>
        <begin position="177"/>
        <end position="186"/>
    </location>
</feature>
<feature type="non-terminal residue" evidence="3">
    <location>
        <position position="409"/>
    </location>
</feature>
<accession>A0A061HHS3</accession>
<proteinExistence type="predicted"/>
<dbReference type="OrthoDB" id="4838114at2759"/>
<feature type="compositionally biased region" description="Polar residues" evidence="1">
    <location>
        <begin position="294"/>
        <end position="305"/>
    </location>
</feature>
<dbReference type="AlphaFoldDB" id="A0A061HHS3"/>
<feature type="compositionally biased region" description="Low complexity" evidence="1">
    <location>
        <begin position="187"/>
        <end position="198"/>
    </location>
</feature>
<dbReference type="HOGENOM" id="CLU_832076_0_0_1"/>